<evidence type="ECO:0008006" key="3">
    <source>
        <dbReference type="Google" id="ProtNLM"/>
    </source>
</evidence>
<organism evidence="1 2">
    <name type="scientific">Candidatus Aeolococcus gillhamiae</name>
    <dbReference type="NCBI Taxonomy" id="3127015"/>
    <lineage>
        <taxon>Bacteria</taxon>
        <taxon>Bacillati</taxon>
        <taxon>Candidatus Dormiibacterota</taxon>
        <taxon>Candidatus Dormibacteria</taxon>
        <taxon>Candidatus Aeolococcales</taxon>
        <taxon>Candidatus Aeolococcaceae</taxon>
        <taxon>Candidatus Aeolococcus</taxon>
    </lineage>
</organism>
<dbReference type="InterPro" id="IPR036969">
    <property type="entry name" value="Citrate_synthase_sf"/>
</dbReference>
<sequence length="77" mass="8525">MSLLDREAEGNQPPTVAAPGLKGLIVTDTEVGDVRGDEGFYHYREYAATELAVARSLDDVWRLMQDGELPTTTEEQE</sequence>
<feature type="non-terminal residue" evidence="1">
    <location>
        <position position="77"/>
    </location>
</feature>
<comment type="caution">
    <text evidence="1">The sequence shown here is derived from an EMBL/GenBank/DDBJ whole genome shotgun (WGS) entry which is preliminary data.</text>
</comment>
<dbReference type="EMBL" id="QHBU01000127">
    <property type="protein sequence ID" value="PZR81014.1"/>
    <property type="molecule type" value="Genomic_DNA"/>
</dbReference>
<dbReference type="Pfam" id="PF00285">
    <property type="entry name" value="Citrate_synt"/>
    <property type="match status" value="1"/>
</dbReference>
<dbReference type="GO" id="GO:0046912">
    <property type="term" value="F:acyltransferase activity, acyl groups converted into alkyl on transfer"/>
    <property type="evidence" value="ECO:0007669"/>
    <property type="project" value="InterPro"/>
</dbReference>
<dbReference type="InterPro" id="IPR002020">
    <property type="entry name" value="Citrate_synthase"/>
</dbReference>
<name>A0A2W6ABX4_9BACT</name>
<gene>
    <name evidence="1" type="ORF">DLM65_06830</name>
</gene>
<proteinExistence type="predicted"/>
<evidence type="ECO:0000313" key="2">
    <source>
        <dbReference type="Proteomes" id="UP000248724"/>
    </source>
</evidence>
<dbReference type="Gene3D" id="1.10.580.10">
    <property type="entry name" value="Citrate Synthase, domain 1"/>
    <property type="match status" value="1"/>
</dbReference>
<accession>A0A2W6ABX4</accession>
<dbReference type="InterPro" id="IPR016142">
    <property type="entry name" value="Citrate_synth-like_lrg_a-sub"/>
</dbReference>
<reference evidence="1 2" key="1">
    <citation type="journal article" date="2017" name="Nature">
        <title>Atmospheric trace gases support primary production in Antarctic desert surface soil.</title>
        <authorList>
            <person name="Ji M."/>
            <person name="Greening C."/>
            <person name="Vanwonterghem I."/>
            <person name="Carere C.R."/>
            <person name="Bay S.K."/>
            <person name="Steen J.A."/>
            <person name="Montgomery K."/>
            <person name="Lines T."/>
            <person name="Beardall J."/>
            <person name="van Dorst J."/>
            <person name="Snape I."/>
            <person name="Stott M.B."/>
            <person name="Hugenholtz P."/>
            <person name="Ferrari B.C."/>
        </authorList>
    </citation>
    <scope>NUCLEOTIDE SEQUENCE [LARGE SCALE GENOMIC DNA]</scope>
    <source>
        <strain evidence="1">RRmetagenome_bin12</strain>
    </source>
</reference>
<evidence type="ECO:0000313" key="1">
    <source>
        <dbReference type="EMBL" id="PZR81014.1"/>
    </source>
</evidence>
<protein>
    <recommendedName>
        <fullName evidence="3">Citrate synthase</fullName>
    </recommendedName>
</protein>
<dbReference type="SUPFAM" id="SSF48256">
    <property type="entry name" value="Citrate synthase"/>
    <property type="match status" value="1"/>
</dbReference>
<dbReference type="AlphaFoldDB" id="A0A2W6ABX4"/>
<dbReference type="Proteomes" id="UP000248724">
    <property type="component" value="Unassembled WGS sequence"/>
</dbReference>